<dbReference type="InterPro" id="IPR050706">
    <property type="entry name" value="Cyclic-di-GMP_PDE-like"/>
</dbReference>
<feature type="transmembrane region" description="Helical" evidence="1">
    <location>
        <begin position="236"/>
        <end position="261"/>
    </location>
</feature>
<dbReference type="Gene3D" id="2.60.40.2380">
    <property type="match status" value="1"/>
</dbReference>
<dbReference type="CDD" id="cd01948">
    <property type="entry name" value="EAL"/>
    <property type="match status" value="1"/>
</dbReference>
<dbReference type="InterPro" id="IPR035919">
    <property type="entry name" value="EAL_sf"/>
</dbReference>
<protein>
    <submittedName>
        <fullName evidence="4">EAL domain-containing protein</fullName>
    </submittedName>
</protein>
<name>A0AB38YH98_9GAMM</name>
<dbReference type="InterPro" id="IPR043128">
    <property type="entry name" value="Rev_trsase/Diguanyl_cyclase"/>
</dbReference>
<dbReference type="EMBL" id="CP101717">
    <property type="protein sequence ID" value="WLD58688.1"/>
    <property type="molecule type" value="Genomic_DNA"/>
</dbReference>
<feature type="chain" id="PRO_5044327563" evidence="2">
    <location>
        <begin position="24"/>
        <end position="832"/>
    </location>
</feature>
<organism evidence="4">
    <name type="scientific">Salinispirillum sp. LH 10-3-1</name>
    <dbReference type="NCBI Taxonomy" id="2952525"/>
    <lineage>
        <taxon>Bacteria</taxon>
        <taxon>Pseudomonadati</taxon>
        <taxon>Pseudomonadota</taxon>
        <taxon>Gammaproteobacteria</taxon>
        <taxon>Oceanospirillales</taxon>
        <taxon>Saccharospirillaceae</taxon>
        <taxon>Salinispirillum</taxon>
    </lineage>
</organism>
<dbReference type="AlphaFoldDB" id="A0AB38YH98"/>
<feature type="domain" description="EAL" evidence="3">
    <location>
        <begin position="571"/>
        <end position="824"/>
    </location>
</feature>
<feature type="transmembrane region" description="Helical" evidence="1">
    <location>
        <begin position="207"/>
        <end position="230"/>
    </location>
</feature>
<feature type="transmembrane region" description="Helical" evidence="1">
    <location>
        <begin position="297"/>
        <end position="316"/>
    </location>
</feature>
<reference evidence="4" key="1">
    <citation type="submission" date="2022-07" db="EMBL/GenBank/DDBJ databases">
        <title>Complete genome sequence of Salinispirillum sp. LH10-3-1 capable of multiple carbohydrate inversion isolated from a soda lake.</title>
        <authorList>
            <person name="Liu J."/>
            <person name="Zhai Y."/>
            <person name="Zhang H."/>
            <person name="Yang H."/>
            <person name="Qu J."/>
            <person name="Li J."/>
        </authorList>
    </citation>
    <scope>NUCLEOTIDE SEQUENCE</scope>
    <source>
        <strain evidence="4">LH 10-3-1</strain>
    </source>
</reference>
<dbReference type="GO" id="GO:0071111">
    <property type="term" value="F:cyclic-guanylate-specific phosphodiesterase activity"/>
    <property type="evidence" value="ECO:0007669"/>
    <property type="project" value="InterPro"/>
</dbReference>
<dbReference type="Gene3D" id="3.30.70.270">
    <property type="match status" value="1"/>
</dbReference>
<dbReference type="Gene3D" id="3.20.20.450">
    <property type="entry name" value="EAL domain"/>
    <property type="match status" value="1"/>
</dbReference>
<feature type="transmembrane region" description="Helical" evidence="1">
    <location>
        <begin position="178"/>
        <end position="200"/>
    </location>
</feature>
<dbReference type="InterPro" id="IPR001633">
    <property type="entry name" value="EAL_dom"/>
</dbReference>
<dbReference type="RefSeq" id="WP_304995974.1">
    <property type="nucleotide sequence ID" value="NZ_CP101717.1"/>
</dbReference>
<dbReference type="PANTHER" id="PTHR33121">
    <property type="entry name" value="CYCLIC DI-GMP PHOSPHODIESTERASE PDEF"/>
    <property type="match status" value="1"/>
</dbReference>
<feature type="signal peptide" evidence="2">
    <location>
        <begin position="1"/>
        <end position="23"/>
    </location>
</feature>
<dbReference type="Pfam" id="PF07696">
    <property type="entry name" value="7TMR-DISMED2"/>
    <property type="match status" value="1"/>
</dbReference>
<gene>
    <name evidence="4" type="ORF">NFC81_02555</name>
</gene>
<dbReference type="SUPFAM" id="SSF141868">
    <property type="entry name" value="EAL domain-like"/>
    <property type="match status" value="1"/>
</dbReference>
<dbReference type="InterPro" id="IPR011622">
    <property type="entry name" value="7TMR_DISM_rcpt_extracell_dom2"/>
</dbReference>
<keyword evidence="1" id="KW-1133">Transmembrane helix</keyword>
<feature type="transmembrane region" description="Helical" evidence="1">
    <location>
        <begin position="328"/>
        <end position="347"/>
    </location>
</feature>
<sequence length="832" mass="93025">MRTVYCTGLLILFWLMTAGSSHAQQWSAGAEYVKVPVPTAAEPGGRLDPLTALHELNFSPETFAESNQISRETYWHRFSFPATEKDESLVLSLSNYMIDELDFYLIQDGRLTKHWQRGDTQDWDPEVRYSGIWFEIERAAGQPTELLVRKRSDGPLLFPFRLLEPGEYRAVTERRFRLWGAAAGALVILLLHNIVVFLLARYPAYGLYTIFHVSVFLSIGVTQGFGPWFWPMAFNQWLAANILTLYTLSAWSIYSFTYLFLQLYERVPQWRHYHRPAHVFFALALAASLLLPEYLYATPFVVIQGTLSVLCIVWAIKAIKQGFAPAALYLASWSLFIIGAMVGSLIFHGSLPFNTVTEYTLVVSTVIQLLGFTLSLAFRARHLEQEKNLQMMTSPVSGLPNRTYFLNELVPQGNSRSKSDKVTLILIHLAGLHDLSKAVGPGKTQQATGLLAQRLNQTLLAIPGIQEHRLPNGTKASIIDMGQDHLLFLCRNISKVSSVIRTIEPALNKTIRLDELEFKQLFSIGVAHTVEAELDLITLYQKAQMAADENWRSSALWSEYQAGLMQHQRQQLQLVAALSATIHAANFQFLIQPKVELATRRITSGELLLRWHHPELGQVPPDVFITLAEQVGLIFKLTSVVMQLAFRWVKAHEADLGDTTLALNISARDLLQANFATEAIALCTTEGVAPSRFVLEITETTAIGDKAIAVENADQLRAAGFGISIDDFGAGYSSMQNINRLSPNEIKIDRLFVSDLATNVTHSTLCRSLIRLSLDLQTCATAEGIETAEQLAMLEAWGCQSGQGYYLFRPQPPEDYLDLLRAQASTQPATSG</sequence>
<evidence type="ECO:0000259" key="3">
    <source>
        <dbReference type="PROSITE" id="PS50883"/>
    </source>
</evidence>
<keyword evidence="1" id="KW-0812">Transmembrane</keyword>
<accession>A0AB38YH98</accession>
<evidence type="ECO:0000256" key="2">
    <source>
        <dbReference type="SAM" id="SignalP"/>
    </source>
</evidence>
<evidence type="ECO:0000256" key="1">
    <source>
        <dbReference type="SAM" id="Phobius"/>
    </source>
</evidence>
<dbReference type="Pfam" id="PF07695">
    <property type="entry name" value="7TMR-DISM_7TM"/>
    <property type="match status" value="1"/>
</dbReference>
<dbReference type="Pfam" id="PF00563">
    <property type="entry name" value="EAL"/>
    <property type="match status" value="1"/>
</dbReference>
<dbReference type="SMART" id="SM00052">
    <property type="entry name" value="EAL"/>
    <property type="match status" value="1"/>
</dbReference>
<dbReference type="InterPro" id="IPR011623">
    <property type="entry name" value="7TMR_DISM_rcpt_extracell_dom1"/>
</dbReference>
<dbReference type="PROSITE" id="PS50883">
    <property type="entry name" value="EAL"/>
    <property type="match status" value="1"/>
</dbReference>
<keyword evidence="1" id="KW-0472">Membrane</keyword>
<proteinExistence type="predicted"/>
<feature type="transmembrane region" description="Helical" evidence="1">
    <location>
        <begin position="273"/>
        <end position="291"/>
    </location>
</feature>
<evidence type="ECO:0000313" key="4">
    <source>
        <dbReference type="EMBL" id="WLD58688.1"/>
    </source>
</evidence>
<dbReference type="PANTHER" id="PTHR33121:SF70">
    <property type="entry name" value="SIGNALING PROTEIN YKOW"/>
    <property type="match status" value="1"/>
</dbReference>
<keyword evidence="2" id="KW-0732">Signal</keyword>